<evidence type="ECO:0000313" key="8">
    <source>
        <dbReference type="Proteomes" id="UP000305198"/>
    </source>
</evidence>
<feature type="transmembrane region" description="Helical" evidence="1">
    <location>
        <begin position="133"/>
        <end position="159"/>
    </location>
</feature>
<keyword evidence="1" id="KW-1133">Transmembrane helix</keyword>
<dbReference type="RefSeq" id="WP_036989664.1">
    <property type="nucleotide sequence ID" value="NZ_FOGN01000001.1"/>
</dbReference>
<organism evidence="5 8">
    <name type="scientific">Halopseudomonas bauzanensis</name>
    <dbReference type="NCBI Taxonomy" id="653930"/>
    <lineage>
        <taxon>Bacteria</taxon>
        <taxon>Pseudomonadati</taxon>
        <taxon>Pseudomonadota</taxon>
        <taxon>Gammaproteobacteria</taxon>
        <taxon>Pseudomonadales</taxon>
        <taxon>Pseudomonadaceae</taxon>
        <taxon>Halopseudomonas</taxon>
    </lineage>
</organism>
<dbReference type="EMBL" id="SWAV01000003">
    <property type="protein sequence ID" value="TKA91526.1"/>
    <property type="molecule type" value="Genomic_DNA"/>
</dbReference>
<dbReference type="InterPro" id="IPR018639">
    <property type="entry name" value="DUF2062"/>
</dbReference>
<dbReference type="EMBL" id="FOGN01000001">
    <property type="protein sequence ID" value="SER70857.1"/>
    <property type="molecule type" value="Genomic_DNA"/>
</dbReference>
<dbReference type="Proteomes" id="UP000305198">
    <property type="component" value="Unassembled WGS sequence"/>
</dbReference>
<evidence type="ECO:0000313" key="3">
    <source>
        <dbReference type="EMBL" id="SER70857.1"/>
    </source>
</evidence>
<accession>A0A031MJP9</accession>
<feature type="domain" description="DUF2062" evidence="2">
    <location>
        <begin position="22"/>
        <end position="164"/>
    </location>
</feature>
<evidence type="ECO:0000259" key="2">
    <source>
        <dbReference type="Pfam" id="PF09835"/>
    </source>
</evidence>
<reference evidence="6 7" key="1">
    <citation type="submission" date="2016-10" db="EMBL/GenBank/DDBJ databases">
        <authorList>
            <person name="de Groot N.N."/>
        </authorList>
    </citation>
    <scope>NUCLEOTIDE SEQUENCE [LARGE SCALE GENOMIC DNA]</scope>
    <source>
        <strain evidence="4 6">CGMCC 1.9095</strain>
        <strain evidence="3 7">DSM 22558</strain>
    </source>
</reference>
<evidence type="ECO:0000313" key="7">
    <source>
        <dbReference type="Proteomes" id="UP000186904"/>
    </source>
</evidence>
<evidence type="ECO:0000313" key="6">
    <source>
        <dbReference type="Proteomes" id="UP000186599"/>
    </source>
</evidence>
<keyword evidence="1" id="KW-0472">Membrane</keyword>
<dbReference type="Proteomes" id="UP000186904">
    <property type="component" value="Unassembled WGS sequence"/>
</dbReference>
<dbReference type="PANTHER" id="PTHR40547">
    <property type="entry name" value="SLL0298 PROTEIN"/>
    <property type="match status" value="1"/>
</dbReference>
<dbReference type="STRING" id="653930.SAMN05216589_1361"/>
<protein>
    <submittedName>
        <fullName evidence="5">DUF2062 domain-containing protein</fullName>
    </submittedName>
</protein>
<dbReference type="EMBL" id="FOUA01000001">
    <property type="protein sequence ID" value="SFL59077.1"/>
    <property type="molecule type" value="Genomic_DNA"/>
</dbReference>
<evidence type="ECO:0000313" key="4">
    <source>
        <dbReference type="EMBL" id="SFL59077.1"/>
    </source>
</evidence>
<evidence type="ECO:0000313" key="5">
    <source>
        <dbReference type="EMBL" id="TKA91526.1"/>
    </source>
</evidence>
<sequence>MPRQLLKRYMPSPERIKRNKSLRFMGAILHDPNLWHITRHSVARAIATGLFVAMLPIPMQMVLSGCIAMFARANLPISIGLVWLTNPITMPPVFFMQYKIGTMLLGTPERTMPMELSLTWLTTELQHIWQPMLLGSVLSGLVLAGIGYAGTLLYWRFWVARNWQRRKMRRRRQS</sequence>
<gene>
    <name evidence="5" type="ORF">FA869_10525</name>
    <name evidence="4" type="ORF">SAMN04487855_0266</name>
    <name evidence="3" type="ORF">SAMN05216589_1361</name>
</gene>
<dbReference type="PANTHER" id="PTHR40547:SF1">
    <property type="entry name" value="SLL0298 PROTEIN"/>
    <property type="match status" value="1"/>
</dbReference>
<dbReference type="Pfam" id="PF09835">
    <property type="entry name" value="DUF2062"/>
    <property type="match status" value="1"/>
</dbReference>
<keyword evidence="1" id="KW-0812">Transmembrane</keyword>
<dbReference type="AlphaFoldDB" id="A0A031MJP9"/>
<evidence type="ECO:0000256" key="1">
    <source>
        <dbReference type="SAM" id="Phobius"/>
    </source>
</evidence>
<name>A0A031MJP9_9GAMM</name>
<proteinExistence type="predicted"/>
<feature type="transmembrane region" description="Helical" evidence="1">
    <location>
        <begin position="45"/>
        <end position="71"/>
    </location>
</feature>
<keyword evidence="6" id="KW-1185">Reference proteome</keyword>
<dbReference type="Proteomes" id="UP000186599">
    <property type="component" value="Unassembled WGS sequence"/>
</dbReference>
<reference evidence="5 8" key="2">
    <citation type="submission" date="2019-04" db="EMBL/GenBank/DDBJ databases">
        <title>Crypto-aerobic microbial life in anoxic (sulfidic) marine sediments.</title>
        <authorList>
            <person name="Bhattacharya S."/>
            <person name="Roy C."/>
            <person name="Mondal N."/>
            <person name="Sarkar J."/>
            <person name="Mandal S."/>
            <person name="Rameez M.J."/>
            <person name="Ghosh W."/>
        </authorList>
    </citation>
    <scope>NUCLEOTIDE SEQUENCE [LARGE SCALE GENOMIC DNA]</scope>
    <source>
        <strain evidence="5 8">SBBB</strain>
    </source>
</reference>
<dbReference type="OrthoDB" id="9786029at2"/>